<dbReference type="Proteomes" id="UP000198790">
    <property type="component" value="Unassembled WGS sequence"/>
</dbReference>
<evidence type="ECO:0000313" key="2">
    <source>
        <dbReference type="EMBL" id="SFA98073.1"/>
    </source>
</evidence>
<protein>
    <submittedName>
        <fullName evidence="2">Uncharacterized protein</fullName>
    </submittedName>
</protein>
<gene>
    <name evidence="2" type="ORF">SAMN04489723_10376</name>
</gene>
<keyword evidence="3" id="KW-1185">Reference proteome</keyword>
<evidence type="ECO:0000313" key="3">
    <source>
        <dbReference type="Proteomes" id="UP000198790"/>
    </source>
</evidence>
<organism evidence="2 3">
    <name type="scientific">Algoriphagus aquimarinus</name>
    <dbReference type="NCBI Taxonomy" id="237018"/>
    <lineage>
        <taxon>Bacteria</taxon>
        <taxon>Pseudomonadati</taxon>
        <taxon>Bacteroidota</taxon>
        <taxon>Cytophagia</taxon>
        <taxon>Cytophagales</taxon>
        <taxon>Cyclobacteriaceae</taxon>
        <taxon>Algoriphagus</taxon>
    </lineage>
</organism>
<sequence length="35" mass="4123">MARGKDLKSPSVDLKAKKQEKIQQKLEAKQTRKRR</sequence>
<reference evidence="2 3" key="1">
    <citation type="submission" date="2016-10" db="EMBL/GenBank/DDBJ databases">
        <authorList>
            <person name="de Groot N.N."/>
        </authorList>
    </citation>
    <scope>NUCLEOTIDE SEQUENCE [LARGE SCALE GENOMIC DNA]</scope>
    <source>
        <strain evidence="2 3">DSM 23399</strain>
    </source>
</reference>
<proteinExistence type="predicted"/>
<dbReference type="AlphaFoldDB" id="A0A1I0XDQ8"/>
<feature type="region of interest" description="Disordered" evidence="1">
    <location>
        <begin position="1"/>
        <end position="35"/>
    </location>
</feature>
<name>A0A1I0XDQ8_9BACT</name>
<accession>A0A1I0XDQ8</accession>
<dbReference type="EMBL" id="FOKK01000003">
    <property type="protein sequence ID" value="SFA98073.1"/>
    <property type="molecule type" value="Genomic_DNA"/>
</dbReference>
<evidence type="ECO:0000256" key="1">
    <source>
        <dbReference type="SAM" id="MobiDB-lite"/>
    </source>
</evidence>